<dbReference type="InterPro" id="IPR007062">
    <property type="entry name" value="PPI-2"/>
</dbReference>
<dbReference type="EMBL" id="KK088420">
    <property type="protein sequence ID" value="EYE95798.1"/>
    <property type="molecule type" value="Genomic_DNA"/>
</dbReference>
<feature type="compositionally biased region" description="Basic and acidic residues" evidence="1">
    <location>
        <begin position="69"/>
        <end position="95"/>
    </location>
</feature>
<evidence type="ECO:0000313" key="3">
    <source>
        <dbReference type="Proteomes" id="UP000019804"/>
    </source>
</evidence>
<feature type="compositionally biased region" description="Acidic residues" evidence="1">
    <location>
        <begin position="146"/>
        <end position="159"/>
    </location>
</feature>
<dbReference type="AlphaFoldDB" id="A0A017SFK2"/>
<dbReference type="PANTHER" id="PTHR12398:SF20">
    <property type="entry name" value="PROTEIN PHOSPHATASE 1 REGULATORY INHIBITOR SUBUNIT 2"/>
    <property type="match status" value="1"/>
</dbReference>
<keyword evidence="3" id="KW-1185">Reference proteome</keyword>
<dbReference type="STRING" id="1388766.A0A017SFK2"/>
<evidence type="ECO:0000256" key="1">
    <source>
        <dbReference type="SAM" id="MobiDB-lite"/>
    </source>
</evidence>
<sequence>MKIDEPKTPFAPQYNPAEDEEEMQMVEAEESLIDAQDVRVDELERGKKVVQRRPVAEEEIPELELGEAEESHPAGNEEERIVRERGGSHDGEKHVVVGGEGAEGEGVGDELLSPEEAEQKHRKFEEMRKRHYEMRNVKEILAHPEELDEMDEDEEEDEQPIPPPVPRIPERFH</sequence>
<dbReference type="HOGENOM" id="CLU_1414838_0_0_1"/>
<gene>
    <name evidence="2" type="ORF">EURHEDRAFT_411520</name>
</gene>
<dbReference type="OrthoDB" id="551302at2759"/>
<dbReference type="GeneID" id="63696766"/>
<dbReference type="GO" id="GO:0009966">
    <property type="term" value="P:regulation of signal transduction"/>
    <property type="evidence" value="ECO:0007669"/>
    <property type="project" value="InterPro"/>
</dbReference>
<proteinExistence type="predicted"/>
<protein>
    <submittedName>
        <fullName evidence="2">Uncharacterized protein</fullName>
    </submittedName>
</protein>
<feature type="region of interest" description="Disordered" evidence="1">
    <location>
        <begin position="60"/>
        <end position="123"/>
    </location>
</feature>
<feature type="non-terminal residue" evidence="2">
    <location>
        <position position="173"/>
    </location>
</feature>
<dbReference type="RefSeq" id="XP_040639486.1">
    <property type="nucleotide sequence ID" value="XM_040781642.1"/>
</dbReference>
<name>A0A017SFK2_ASPRC</name>
<accession>A0A017SFK2</accession>
<feature type="region of interest" description="Disordered" evidence="1">
    <location>
        <begin position="141"/>
        <end position="173"/>
    </location>
</feature>
<dbReference type="PANTHER" id="PTHR12398">
    <property type="entry name" value="PROTEIN PHOSPHATASE INHIBITOR"/>
    <property type="match status" value="1"/>
</dbReference>
<dbReference type="Proteomes" id="UP000019804">
    <property type="component" value="Unassembled WGS sequence"/>
</dbReference>
<feature type="compositionally biased region" description="Acidic residues" evidence="1">
    <location>
        <begin position="102"/>
        <end position="116"/>
    </location>
</feature>
<organism evidence="2 3">
    <name type="scientific">Aspergillus ruber (strain CBS 135680)</name>
    <dbReference type="NCBI Taxonomy" id="1388766"/>
    <lineage>
        <taxon>Eukaryota</taxon>
        <taxon>Fungi</taxon>
        <taxon>Dikarya</taxon>
        <taxon>Ascomycota</taxon>
        <taxon>Pezizomycotina</taxon>
        <taxon>Eurotiomycetes</taxon>
        <taxon>Eurotiomycetidae</taxon>
        <taxon>Eurotiales</taxon>
        <taxon>Aspergillaceae</taxon>
        <taxon>Aspergillus</taxon>
        <taxon>Aspergillus subgen. Aspergillus</taxon>
    </lineage>
</organism>
<reference evidence="3" key="1">
    <citation type="journal article" date="2014" name="Nat. Commun.">
        <title>Genomic adaptations of the halophilic Dead Sea filamentous fungus Eurotium rubrum.</title>
        <authorList>
            <person name="Kis-Papo T."/>
            <person name="Weig A.R."/>
            <person name="Riley R."/>
            <person name="Persoh D."/>
            <person name="Salamov A."/>
            <person name="Sun H."/>
            <person name="Lipzen A."/>
            <person name="Wasser S.P."/>
            <person name="Rambold G."/>
            <person name="Grigoriev I.V."/>
            <person name="Nevo E."/>
        </authorList>
    </citation>
    <scope>NUCLEOTIDE SEQUENCE [LARGE SCALE GENOMIC DNA]</scope>
    <source>
        <strain evidence="3">CBS 135680</strain>
    </source>
</reference>
<dbReference type="Pfam" id="PF04979">
    <property type="entry name" value="IPP-2"/>
    <property type="match status" value="1"/>
</dbReference>
<dbReference type="GO" id="GO:0004864">
    <property type="term" value="F:protein phosphatase inhibitor activity"/>
    <property type="evidence" value="ECO:0007669"/>
    <property type="project" value="InterPro"/>
</dbReference>
<feature type="region of interest" description="Disordered" evidence="1">
    <location>
        <begin position="1"/>
        <end position="23"/>
    </location>
</feature>
<evidence type="ECO:0000313" key="2">
    <source>
        <dbReference type="EMBL" id="EYE95798.1"/>
    </source>
</evidence>